<evidence type="ECO:0000256" key="6">
    <source>
        <dbReference type="ARBA" id="ARBA00023136"/>
    </source>
</evidence>
<keyword evidence="5 7" id="KW-1133">Transmembrane helix</keyword>
<protein>
    <recommendedName>
        <fullName evidence="10">Sodium/potassium-transporting ATPase subunit beta-2</fullName>
    </recommendedName>
</protein>
<evidence type="ECO:0000256" key="7">
    <source>
        <dbReference type="SAM" id="Phobius"/>
    </source>
</evidence>
<evidence type="ECO:0000256" key="1">
    <source>
        <dbReference type="ARBA" id="ARBA00004606"/>
    </source>
</evidence>
<keyword evidence="3 7" id="KW-0812">Transmembrane</keyword>
<comment type="subcellular location">
    <subcellularLocation>
        <location evidence="1">Membrane</location>
        <topology evidence="1">Single-pass type II membrane protein</topology>
    </subcellularLocation>
</comment>
<dbReference type="GO" id="GO:0005890">
    <property type="term" value="C:sodium:potassium-exchanging ATPase complex"/>
    <property type="evidence" value="ECO:0007669"/>
    <property type="project" value="InterPro"/>
</dbReference>
<dbReference type="GO" id="GO:0036376">
    <property type="term" value="P:sodium ion export across plasma membrane"/>
    <property type="evidence" value="ECO:0007669"/>
    <property type="project" value="TreeGrafter"/>
</dbReference>
<dbReference type="GO" id="GO:1990573">
    <property type="term" value="P:potassium ion import across plasma membrane"/>
    <property type="evidence" value="ECO:0007669"/>
    <property type="project" value="TreeGrafter"/>
</dbReference>
<evidence type="ECO:0000256" key="2">
    <source>
        <dbReference type="ARBA" id="ARBA00005876"/>
    </source>
</evidence>
<dbReference type="GO" id="GO:0001671">
    <property type="term" value="F:ATPase activator activity"/>
    <property type="evidence" value="ECO:0007669"/>
    <property type="project" value="TreeGrafter"/>
</dbReference>
<dbReference type="GO" id="GO:0030007">
    <property type="term" value="P:intracellular potassium ion homeostasis"/>
    <property type="evidence" value="ECO:0007669"/>
    <property type="project" value="TreeGrafter"/>
</dbReference>
<reference evidence="8 9" key="1">
    <citation type="submission" date="2017-07" db="EMBL/GenBank/DDBJ databases">
        <authorList>
            <person name="Talla V."/>
            <person name="Backstrom N."/>
        </authorList>
    </citation>
    <scope>NUCLEOTIDE SEQUENCE [LARGE SCALE GENOMIC DNA]</scope>
</reference>
<keyword evidence="6 7" id="KW-0472">Membrane</keyword>
<dbReference type="Gene3D" id="2.60.40.1660">
    <property type="entry name" value="Na, k-atpase alpha subunit"/>
    <property type="match status" value="1"/>
</dbReference>
<dbReference type="AlphaFoldDB" id="A0A5E4R5E8"/>
<evidence type="ECO:0008006" key="10">
    <source>
        <dbReference type="Google" id="ProtNLM"/>
    </source>
</evidence>
<evidence type="ECO:0000256" key="5">
    <source>
        <dbReference type="ARBA" id="ARBA00022989"/>
    </source>
</evidence>
<dbReference type="PANTHER" id="PTHR11523:SF28">
    <property type="entry name" value="NA_K-ATPASE BETA SUBUNIT ISOFORM 4-RELATED"/>
    <property type="match status" value="1"/>
</dbReference>
<organism evidence="8 9">
    <name type="scientific">Leptidea sinapis</name>
    <dbReference type="NCBI Taxonomy" id="189913"/>
    <lineage>
        <taxon>Eukaryota</taxon>
        <taxon>Metazoa</taxon>
        <taxon>Ecdysozoa</taxon>
        <taxon>Arthropoda</taxon>
        <taxon>Hexapoda</taxon>
        <taxon>Insecta</taxon>
        <taxon>Pterygota</taxon>
        <taxon>Neoptera</taxon>
        <taxon>Endopterygota</taxon>
        <taxon>Lepidoptera</taxon>
        <taxon>Glossata</taxon>
        <taxon>Ditrysia</taxon>
        <taxon>Papilionoidea</taxon>
        <taxon>Pieridae</taxon>
        <taxon>Dismorphiinae</taxon>
        <taxon>Leptidea</taxon>
    </lineage>
</organism>
<dbReference type="Pfam" id="PF00287">
    <property type="entry name" value="Na_K-ATPase"/>
    <property type="match status" value="1"/>
</dbReference>
<proteinExistence type="inferred from homology"/>
<dbReference type="InterPro" id="IPR038702">
    <property type="entry name" value="Na/K_ATPase_sub_beta_sf"/>
</dbReference>
<gene>
    <name evidence="8" type="ORF">LSINAPIS_LOCUS15096</name>
</gene>
<dbReference type="Proteomes" id="UP000324832">
    <property type="component" value="Unassembled WGS sequence"/>
</dbReference>
<dbReference type="GO" id="GO:0006883">
    <property type="term" value="P:intracellular sodium ion homeostasis"/>
    <property type="evidence" value="ECO:0007669"/>
    <property type="project" value="TreeGrafter"/>
</dbReference>
<dbReference type="PANTHER" id="PTHR11523">
    <property type="entry name" value="SODIUM/POTASSIUM-DEPENDENT ATPASE BETA SUBUNIT"/>
    <property type="match status" value="1"/>
</dbReference>
<name>A0A5E4R5E8_9NEOP</name>
<evidence type="ECO:0000256" key="4">
    <source>
        <dbReference type="ARBA" id="ARBA00022968"/>
    </source>
</evidence>
<evidence type="ECO:0000256" key="3">
    <source>
        <dbReference type="ARBA" id="ARBA00022692"/>
    </source>
</evidence>
<accession>A0A5E4R5E8</accession>
<evidence type="ECO:0000313" key="9">
    <source>
        <dbReference type="Proteomes" id="UP000324832"/>
    </source>
</evidence>
<keyword evidence="4" id="KW-0735">Signal-anchor</keyword>
<sequence length="229" mass="26229">MGLDKRTIKIIAIVVAVLLVIGIIVGILLAVFLPYRYVELQVFPRSEEYNYYEPLIRFRASDPGSWHTTRPQCRMTRLARPAPPTGTTSGCRCPAVNEHSTCGLRIHYWVPEPYNVTRPQQRPAHHYGDYVWVSCHGEFNTDEENIGPIQYIPANVPPGFPTSRLHTADRIPYATRNLPDQVPGPLVGVFFENPRRGVVINVECRIWTRDIVYNPSNRVGRTRFELYVE</sequence>
<evidence type="ECO:0000313" key="8">
    <source>
        <dbReference type="EMBL" id="VVD05598.1"/>
    </source>
</evidence>
<comment type="similarity">
    <text evidence="2">Belongs to the X(+)/potassium ATPases subunit beta family.</text>
</comment>
<feature type="transmembrane region" description="Helical" evidence="7">
    <location>
        <begin position="12"/>
        <end position="35"/>
    </location>
</feature>
<dbReference type="InterPro" id="IPR000402">
    <property type="entry name" value="Na/K_ATPase_sub_beta"/>
</dbReference>
<dbReference type="EMBL" id="FZQP02006992">
    <property type="protein sequence ID" value="VVD05598.1"/>
    <property type="molecule type" value="Genomic_DNA"/>
</dbReference>
<keyword evidence="9" id="KW-1185">Reference proteome</keyword>